<organism evidence="17 18">
    <name type="scientific">Rousettus aegyptiacus</name>
    <name type="common">Egyptian fruit bat</name>
    <name type="synonym">Pteropus aegyptiacus</name>
    <dbReference type="NCBI Taxonomy" id="9407"/>
    <lineage>
        <taxon>Eukaryota</taxon>
        <taxon>Metazoa</taxon>
        <taxon>Chordata</taxon>
        <taxon>Craniata</taxon>
        <taxon>Vertebrata</taxon>
        <taxon>Euteleostomi</taxon>
        <taxon>Mammalia</taxon>
        <taxon>Eutheria</taxon>
        <taxon>Laurasiatheria</taxon>
        <taxon>Chiroptera</taxon>
        <taxon>Yinpterochiroptera</taxon>
        <taxon>Pteropodoidea</taxon>
        <taxon>Pteropodidae</taxon>
        <taxon>Rousettinae</taxon>
        <taxon>Rousettus</taxon>
    </lineage>
</organism>
<keyword evidence="9" id="KW-0325">Glycoprotein</keyword>
<reference evidence="17 18" key="1">
    <citation type="journal article" date="2020" name="Nature">
        <title>Six reference-quality genomes reveal evolution of bat adaptations.</title>
        <authorList>
            <person name="Jebb D."/>
            <person name="Huang Z."/>
            <person name="Pippel M."/>
            <person name="Hughes G.M."/>
            <person name="Lavrichenko K."/>
            <person name="Devanna P."/>
            <person name="Winkler S."/>
            <person name="Jermiin L.S."/>
            <person name="Skirmuntt E.C."/>
            <person name="Katzourakis A."/>
            <person name="Burkitt-Gray L."/>
            <person name="Ray D.A."/>
            <person name="Sullivan K.A.M."/>
            <person name="Roscito J.G."/>
            <person name="Kirilenko B.M."/>
            <person name="Davalos L.M."/>
            <person name="Corthals A.P."/>
            <person name="Power M.L."/>
            <person name="Jones G."/>
            <person name="Ransome R.D."/>
            <person name="Dechmann D.K.N."/>
            <person name="Locatelli A.G."/>
            <person name="Puechmaille S.J."/>
            <person name="Fedrigo O."/>
            <person name="Jarvis E.D."/>
            <person name="Hiller M."/>
            <person name="Vernes S.C."/>
            <person name="Myers E.W."/>
            <person name="Teeling E.C."/>
        </authorList>
    </citation>
    <scope>NUCLEOTIDE SEQUENCE [LARGE SCALE GENOMIC DNA]</scope>
    <source>
        <strain evidence="17">MRouAeg1</strain>
        <tissue evidence="17">Muscle</tissue>
    </source>
</reference>
<keyword evidence="5" id="KW-0465">Mannose-binding</keyword>
<keyword evidence="4" id="KW-0256">Endoplasmic reticulum</keyword>
<feature type="chain" id="PRO_5029623625" description="Basigin" evidence="15">
    <location>
        <begin position="19"/>
        <end position="269"/>
    </location>
</feature>
<dbReference type="FunFam" id="2.60.40.10:FF:001329">
    <property type="entry name" value="Basigin"/>
    <property type="match status" value="1"/>
</dbReference>
<dbReference type="InterPro" id="IPR013783">
    <property type="entry name" value="Ig-like_fold"/>
</dbReference>
<dbReference type="Gene3D" id="2.60.40.10">
    <property type="entry name" value="Immunoglobulins"/>
    <property type="match status" value="2"/>
</dbReference>
<dbReference type="GO" id="GO:0030888">
    <property type="term" value="P:regulation of B cell proliferation"/>
    <property type="evidence" value="ECO:0007669"/>
    <property type="project" value="TreeGrafter"/>
</dbReference>
<dbReference type="PRINTS" id="PR01856">
    <property type="entry name" value="BASIGIN"/>
</dbReference>
<evidence type="ECO:0000256" key="9">
    <source>
        <dbReference type="ARBA" id="ARBA00023180"/>
    </source>
</evidence>
<evidence type="ECO:0000256" key="6">
    <source>
        <dbReference type="ARBA" id="ARBA00023136"/>
    </source>
</evidence>
<keyword evidence="3" id="KW-0430">Lectin</keyword>
<dbReference type="Proteomes" id="UP000593571">
    <property type="component" value="Unassembled WGS sequence"/>
</dbReference>
<dbReference type="PANTHER" id="PTHR46958">
    <property type="entry name" value="B-CELL RECEPTOR CD22"/>
    <property type="match status" value="1"/>
</dbReference>
<dbReference type="AlphaFoldDB" id="A0A7J8BNK8"/>
<sequence>MAAALLAVLGLALLGAESGSGAGSAISTSISTDGSKTHLTCTLNGSDTEIVGHRWVKGDKVLKEDALPGLKTQYELDTEEGGGQYLCVFLPEVVGKASVNVKGPPKVKAVKKSEHVTEGEGAVLACKSESFPPITEWVWYKVGDTEHQVLTNNSQGKVFVVSTETRTELHILNLDLEADPGQYVCNGSSTEGTGHAVVTLHVRSQLAALWPFLGIVAEVLVLVTVIFIYEKRRKPDEVPDDEDTGSAPLKSSGHHVNDKGKSVRQRNAS</sequence>
<dbReference type="GO" id="GO:0009897">
    <property type="term" value="C:external side of plasma membrane"/>
    <property type="evidence" value="ECO:0007669"/>
    <property type="project" value="TreeGrafter"/>
</dbReference>
<dbReference type="GO" id="GO:0042609">
    <property type="term" value="F:CD4 receptor binding"/>
    <property type="evidence" value="ECO:0007669"/>
    <property type="project" value="TreeGrafter"/>
</dbReference>
<dbReference type="PROSITE" id="PS50835">
    <property type="entry name" value="IG_LIKE"/>
    <property type="match status" value="1"/>
</dbReference>
<protein>
    <recommendedName>
        <fullName evidence="12">Basigin</fullName>
    </recommendedName>
</protein>
<dbReference type="GO" id="GO:0070062">
    <property type="term" value="C:extracellular exosome"/>
    <property type="evidence" value="ECO:0007669"/>
    <property type="project" value="TreeGrafter"/>
</dbReference>
<evidence type="ECO:0000256" key="15">
    <source>
        <dbReference type="SAM" id="SignalP"/>
    </source>
</evidence>
<dbReference type="SUPFAM" id="SSF48726">
    <property type="entry name" value="Immunoglobulin"/>
    <property type="match status" value="1"/>
</dbReference>
<feature type="region of interest" description="Disordered" evidence="13">
    <location>
        <begin position="235"/>
        <end position="269"/>
    </location>
</feature>
<keyword evidence="6 14" id="KW-0472">Membrane</keyword>
<dbReference type="GO" id="GO:0005789">
    <property type="term" value="C:endoplasmic reticulum membrane"/>
    <property type="evidence" value="ECO:0007669"/>
    <property type="project" value="UniProtKB-SubCell"/>
</dbReference>
<dbReference type="InterPro" id="IPR036179">
    <property type="entry name" value="Ig-like_dom_sf"/>
</dbReference>
<evidence type="ECO:0000256" key="11">
    <source>
        <dbReference type="ARBA" id="ARBA00023768"/>
    </source>
</evidence>
<evidence type="ECO:0000313" key="18">
    <source>
        <dbReference type="Proteomes" id="UP000593571"/>
    </source>
</evidence>
<evidence type="ECO:0000256" key="13">
    <source>
        <dbReference type="SAM" id="MobiDB-lite"/>
    </source>
</evidence>
<keyword evidence="14" id="KW-1133">Transmembrane helix</keyword>
<keyword evidence="10" id="KW-0393">Immunoglobulin domain</keyword>
<feature type="signal peptide" evidence="15">
    <location>
        <begin position="1"/>
        <end position="18"/>
    </location>
</feature>
<dbReference type="GO" id="GO:0005769">
    <property type="term" value="C:early endosome"/>
    <property type="evidence" value="ECO:0007669"/>
    <property type="project" value="TreeGrafter"/>
</dbReference>
<evidence type="ECO:0000256" key="7">
    <source>
        <dbReference type="ARBA" id="ARBA00023157"/>
    </source>
</evidence>
<dbReference type="KEGG" id="ray:107500938"/>
<keyword evidence="15" id="KW-0732">Signal</keyword>
<keyword evidence="2" id="KW-1003">Cell membrane</keyword>
<evidence type="ECO:0000256" key="8">
    <source>
        <dbReference type="ARBA" id="ARBA00023170"/>
    </source>
</evidence>
<evidence type="ECO:0000256" key="4">
    <source>
        <dbReference type="ARBA" id="ARBA00022824"/>
    </source>
</evidence>
<dbReference type="EMBL" id="JACASE010000016">
    <property type="protein sequence ID" value="KAF6400453.1"/>
    <property type="molecule type" value="Genomic_DNA"/>
</dbReference>
<name>A0A7J8BNK8_ROUAE</name>
<accession>A0A7J8BNK8</accession>
<evidence type="ECO:0000313" key="17">
    <source>
        <dbReference type="EMBL" id="KAF6400453.1"/>
    </source>
</evidence>
<dbReference type="GO" id="GO:0050859">
    <property type="term" value="P:negative regulation of B cell receptor signaling pathway"/>
    <property type="evidence" value="ECO:0007669"/>
    <property type="project" value="TreeGrafter"/>
</dbReference>
<dbReference type="OrthoDB" id="5970915at2759"/>
<dbReference type="GO" id="GO:0016323">
    <property type="term" value="C:basolateral plasma membrane"/>
    <property type="evidence" value="ECO:0007669"/>
    <property type="project" value="UniProtKB-SubCell"/>
</dbReference>
<feature type="domain" description="Ig-like" evidence="16">
    <location>
        <begin position="105"/>
        <end position="199"/>
    </location>
</feature>
<evidence type="ECO:0000256" key="3">
    <source>
        <dbReference type="ARBA" id="ARBA00022734"/>
    </source>
</evidence>
<evidence type="ECO:0000256" key="10">
    <source>
        <dbReference type="ARBA" id="ARBA00023319"/>
    </source>
</evidence>
<proteinExistence type="predicted"/>
<keyword evidence="8" id="KW-0675">Receptor</keyword>
<dbReference type="SMART" id="SM00409">
    <property type="entry name" value="IG"/>
    <property type="match status" value="1"/>
</dbReference>
<dbReference type="GO" id="GO:0019903">
    <property type="term" value="F:protein phosphatase binding"/>
    <property type="evidence" value="ECO:0007669"/>
    <property type="project" value="TreeGrafter"/>
</dbReference>
<dbReference type="GO" id="GO:0005537">
    <property type="term" value="F:D-mannose binding"/>
    <property type="evidence" value="ECO:0007669"/>
    <property type="project" value="UniProtKB-KW"/>
</dbReference>
<dbReference type="GO" id="GO:0055037">
    <property type="term" value="C:recycling endosome"/>
    <property type="evidence" value="ECO:0007669"/>
    <property type="project" value="TreeGrafter"/>
</dbReference>
<dbReference type="GO" id="GO:0042113">
    <property type="term" value="P:B cell activation"/>
    <property type="evidence" value="ECO:0007669"/>
    <property type="project" value="TreeGrafter"/>
</dbReference>
<keyword evidence="18" id="KW-1185">Reference proteome</keyword>
<dbReference type="InterPro" id="IPR003599">
    <property type="entry name" value="Ig_sub"/>
</dbReference>
<dbReference type="PANTHER" id="PTHR46958:SF1">
    <property type="entry name" value="B-CELL RECEPTOR CD22"/>
    <property type="match status" value="1"/>
</dbReference>
<dbReference type="GO" id="GO:0033691">
    <property type="term" value="F:sialic acid binding"/>
    <property type="evidence" value="ECO:0007669"/>
    <property type="project" value="TreeGrafter"/>
</dbReference>
<keyword evidence="14" id="KW-0812">Transmembrane</keyword>
<comment type="caution">
    <text evidence="17">The sequence shown here is derived from an EMBL/GenBank/DDBJ whole genome shotgun (WGS) entry which is preliminary data.</text>
</comment>
<dbReference type="InterPro" id="IPR007110">
    <property type="entry name" value="Ig-like_dom"/>
</dbReference>
<evidence type="ECO:0000256" key="2">
    <source>
        <dbReference type="ARBA" id="ARBA00022475"/>
    </source>
</evidence>
<evidence type="ECO:0000256" key="12">
    <source>
        <dbReference type="ARBA" id="ARBA00023876"/>
    </source>
</evidence>
<evidence type="ECO:0000256" key="14">
    <source>
        <dbReference type="SAM" id="Phobius"/>
    </source>
</evidence>
<gene>
    <name evidence="17" type="ORF">HJG63_001593</name>
</gene>
<dbReference type="FunFam" id="2.60.40.10:FF:000387">
    <property type="entry name" value="Neuroplastin b"/>
    <property type="match status" value="1"/>
</dbReference>
<evidence type="ECO:0000256" key="5">
    <source>
        <dbReference type="ARBA" id="ARBA00023035"/>
    </source>
</evidence>
<keyword evidence="7" id="KW-1015">Disulfide bond</keyword>
<feature type="transmembrane region" description="Helical" evidence="14">
    <location>
        <begin position="208"/>
        <end position="229"/>
    </location>
</feature>
<evidence type="ECO:0000259" key="16">
    <source>
        <dbReference type="PROSITE" id="PS50835"/>
    </source>
</evidence>
<comment type="subcellular location">
    <subcellularLocation>
        <location evidence="11">Basolateral cell membrane</location>
        <topology evidence="11">Single-pass type I membrane protein</topology>
    </subcellularLocation>
    <subcellularLocation>
        <location evidence="1">Endoplasmic reticulum membrane</location>
        <topology evidence="1">Single-pass type I membrane protein</topology>
    </subcellularLocation>
</comment>
<dbReference type="Pfam" id="PF13927">
    <property type="entry name" value="Ig_3"/>
    <property type="match status" value="1"/>
</dbReference>
<evidence type="ECO:0000256" key="1">
    <source>
        <dbReference type="ARBA" id="ARBA00004115"/>
    </source>
</evidence>